<evidence type="ECO:0000313" key="2">
    <source>
        <dbReference type="Proteomes" id="UP001375240"/>
    </source>
</evidence>
<reference evidence="1 2" key="1">
    <citation type="submission" date="2019-10" db="EMBL/GenBank/DDBJ databases">
        <authorList>
            <person name="Palmer J.M."/>
        </authorList>
    </citation>
    <scope>NUCLEOTIDE SEQUENCE [LARGE SCALE GENOMIC DNA]</scope>
    <source>
        <strain evidence="1 2">TWF696</strain>
    </source>
</reference>
<sequence>MGGPGIGFVSGVMARRKANIEEHKSIAPYWRSIGTMSEAGTAPDNIDEDFAASLSEAFECSSLWDVGGVNVCGSRDSGEKSRMSDGGSSRRACARNATWMGIMLACGKCVAFVGLWNRGTGENRTSACVLHLQPADTINYSQLIRCCWILIWDPDSEEAIFRVSTCR</sequence>
<keyword evidence="2" id="KW-1185">Reference proteome</keyword>
<dbReference type="Proteomes" id="UP001375240">
    <property type="component" value="Unassembled WGS sequence"/>
</dbReference>
<proteinExistence type="predicted"/>
<dbReference type="AlphaFoldDB" id="A0AAV9UGB1"/>
<dbReference type="EMBL" id="JAVHNQ010000007">
    <property type="protein sequence ID" value="KAK6341488.1"/>
    <property type="molecule type" value="Genomic_DNA"/>
</dbReference>
<organism evidence="1 2">
    <name type="scientific">Orbilia brochopaga</name>
    <dbReference type="NCBI Taxonomy" id="3140254"/>
    <lineage>
        <taxon>Eukaryota</taxon>
        <taxon>Fungi</taxon>
        <taxon>Dikarya</taxon>
        <taxon>Ascomycota</taxon>
        <taxon>Pezizomycotina</taxon>
        <taxon>Orbiliomycetes</taxon>
        <taxon>Orbiliales</taxon>
        <taxon>Orbiliaceae</taxon>
        <taxon>Orbilia</taxon>
    </lineage>
</organism>
<comment type="caution">
    <text evidence="1">The sequence shown here is derived from an EMBL/GenBank/DDBJ whole genome shotgun (WGS) entry which is preliminary data.</text>
</comment>
<evidence type="ECO:0000313" key="1">
    <source>
        <dbReference type="EMBL" id="KAK6341488.1"/>
    </source>
</evidence>
<name>A0AAV9UGB1_9PEZI</name>
<accession>A0AAV9UGB1</accession>
<gene>
    <name evidence="1" type="ORF">TWF696_008561</name>
</gene>
<protein>
    <submittedName>
        <fullName evidence="1">Uncharacterized protein</fullName>
    </submittedName>
</protein>